<organism evidence="2 3">
    <name type="scientific">Actinomadura adrarensis</name>
    <dbReference type="NCBI Taxonomy" id="1819600"/>
    <lineage>
        <taxon>Bacteria</taxon>
        <taxon>Bacillati</taxon>
        <taxon>Actinomycetota</taxon>
        <taxon>Actinomycetes</taxon>
        <taxon>Streptosporangiales</taxon>
        <taxon>Thermomonosporaceae</taxon>
        <taxon>Actinomadura</taxon>
    </lineage>
</organism>
<evidence type="ECO:0000259" key="1">
    <source>
        <dbReference type="Pfam" id="PF13349"/>
    </source>
</evidence>
<name>A0ABW3CKD6_9ACTN</name>
<feature type="non-terminal residue" evidence="2">
    <location>
        <position position="1"/>
    </location>
</feature>
<keyword evidence="3" id="KW-1185">Reference proteome</keyword>
<evidence type="ECO:0000313" key="3">
    <source>
        <dbReference type="Proteomes" id="UP001597083"/>
    </source>
</evidence>
<protein>
    <submittedName>
        <fullName evidence="2">DUF4097 family beta strand repeat-containing protein</fullName>
    </submittedName>
</protein>
<feature type="domain" description="DUF4097" evidence="1">
    <location>
        <begin position="95"/>
        <end position="197"/>
    </location>
</feature>
<sequence>CGASADDAEPETRDFGPVTGRLTIAKDNGDLTVRPADVGEVRVTRRFDRWSVIGGRPTATWELRGNRLTLATDCGTFIGGCEVRYEVVVPQDLALDVQGQNGRITVTGASGPLSLKTENGTLHANGTRSGRVDATSENGEVDLAFAAVPDQVDVTTDNGAVTIAVPDAAYRVTTASDNGDVSAALPSDDRSTRRINVRTANGSITLRTADSG</sequence>
<dbReference type="EMBL" id="JBHTIR010003306">
    <property type="protein sequence ID" value="MFD0854998.1"/>
    <property type="molecule type" value="Genomic_DNA"/>
</dbReference>
<proteinExistence type="predicted"/>
<accession>A0ABW3CKD6</accession>
<evidence type="ECO:0000313" key="2">
    <source>
        <dbReference type="EMBL" id="MFD0854998.1"/>
    </source>
</evidence>
<gene>
    <name evidence="2" type="ORF">ACFQ07_22345</name>
</gene>
<comment type="caution">
    <text evidence="2">The sequence shown here is derived from an EMBL/GenBank/DDBJ whole genome shotgun (WGS) entry which is preliminary data.</text>
</comment>
<dbReference type="Proteomes" id="UP001597083">
    <property type="component" value="Unassembled WGS sequence"/>
</dbReference>
<dbReference type="InterPro" id="IPR025164">
    <property type="entry name" value="Toastrack_DUF4097"/>
</dbReference>
<dbReference type="Pfam" id="PF13349">
    <property type="entry name" value="DUF4097"/>
    <property type="match status" value="1"/>
</dbReference>
<reference evidence="3" key="1">
    <citation type="journal article" date="2019" name="Int. J. Syst. Evol. Microbiol.">
        <title>The Global Catalogue of Microorganisms (GCM) 10K type strain sequencing project: providing services to taxonomists for standard genome sequencing and annotation.</title>
        <authorList>
            <consortium name="The Broad Institute Genomics Platform"/>
            <consortium name="The Broad Institute Genome Sequencing Center for Infectious Disease"/>
            <person name="Wu L."/>
            <person name="Ma J."/>
        </authorList>
    </citation>
    <scope>NUCLEOTIDE SEQUENCE [LARGE SCALE GENOMIC DNA]</scope>
    <source>
        <strain evidence="3">JCM 31696</strain>
    </source>
</reference>